<dbReference type="EMBL" id="CP051139">
    <property type="protein sequence ID" value="QIW94772.1"/>
    <property type="molecule type" value="Genomic_DNA"/>
</dbReference>
<dbReference type="InterPro" id="IPR029044">
    <property type="entry name" value="Nucleotide-diphossugar_trans"/>
</dbReference>
<sequence>MIPRRYLFVLLAFVIIVIGLLSHPTSREQLRQAKDYGVTAITSLTKGTPSHNQDDKHDDIPVDILPPEHLDPSAHAGVSSLTQDPQQTSVQEQGIGATHLAQEDTSSSHEDEENAAPADDPLWRGAKWMFEGDNELYPNPVIDIDTLKKYAPHNWKGHGQQTVAIFLATRNASMQDSYFLAAQQQVYRILWDPRSKSTRPLTVFVAPFVRKEQRDMLQAAGAYVREIQLVPWTPLYSLDSSPRWKDQFTKLNLWDQGDFSKILYLDTDAFPIQPFDALFDTVSESRMCNPDLLDEADRINVVEMCNYTFTATRDPRGMLNAGMFVITPNKAMHENLFRGMNRDREKYDNNIVEQGFLQYVYREDGPFPGQYVDRKWNAIENQPEDEGVTVILHEKLWIFYFMPDHWAVHYFNDTWMDMRELYQSPRFEQLRAADGLLQPIA</sequence>
<accession>A0A6H0XJ69</accession>
<feature type="region of interest" description="Disordered" evidence="1">
    <location>
        <begin position="44"/>
        <end position="120"/>
    </location>
</feature>
<evidence type="ECO:0000313" key="4">
    <source>
        <dbReference type="Proteomes" id="UP000503462"/>
    </source>
</evidence>
<dbReference type="OrthoDB" id="2014201at2759"/>
<keyword evidence="2" id="KW-0732">Signal</keyword>
<name>A0A6H0XJ69_9PEZI</name>
<evidence type="ECO:0008006" key="5">
    <source>
        <dbReference type="Google" id="ProtNLM"/>
    </source>
</evidence>
<evidence type="ECO:0000256" key="1">
    <source>
        <dbReference type="SAM" id="MobiDB-lite"/>
    </source>
</evidence>
<dbReference type="InterPro" id="IPR002495">
    <property type="entry name" value="Glyco_trans_8"/>
</dbReference>
<dbReference type="InterPro" id="IPR050587">
    <property type="entry name" value="GNT1/Glycosyltrans_8"/>
</dbReference>
<evidence type="ECO:0000256" key="2">
    <source>
        <dbReference type="SAM" id="SignalP"/>
    </source>
</evidence>
<dbReference type="SUPFAM" id="SSF53448">
    <property type="entry name" value="Nucleotide-diphospho-sugar transferases"/>
    <property type="match status" value="1"/>
</dbReference>
<dbReference type="Proteomes" id="UP000503462">
    <property type="component" value="Chromosome 1"/>
</dbReference>
<keyword evidence="4" id="KW-1185">Reference proteome</keyword>
<feature type="compositionally biased region" description="Basic and acidic residues" evidence="1">
    <location>
        <begin position="52"/>
        <end position="72"/>
    </location>
</feature>
<gene>
    <name evidence="3" type="ORF">AMS68_000290</name>
</gene>
<feature type="signal peptide" evidence="2">
    <location>
        <begin position="1"/>
        <end position="22"/>
    </location>
</feature>
<feature type="compositionally biased region" description="Polar residues" evidence="1">
    <location>
        <begin position="79"/>
        <end position="92"/>
    </location>
</feature>
<feature type="chain" id="PRO_5026182787" description="Glycosyltransferase family 8 protein" evidence="2">
    <location>
        <begin position="23"/>
        <end position="441"/>
    </location>
</feature>
<dbReference type="PANTHER" id="PTHR11183">
    <property type="entry name" value="GLYCOGENIN SUBFAMILY MEMBER"/>
    <property type="match status" value="1"/>
</dbReference>
<evidence type="ECO:0000313" key="3">
    <source>
        <dbReference type="EMBL" id="QIW94772.1"/>
    </source>
</evidence>
<proteinExistence type="predicted"/>
<dbReference type="GO" id="GO:0016757">
    <property type="term" value="F:glycosyltransferase activity"/>
    <property type="evidence" value="ECO:0007669"/>
    <property type="project" value="InterPro"/>
</dbReference>
<reference evidence="3 4" key="1">
    <citation type="journal article" date="2016" name="Sci. Rep.">
        <title>Peltaster fructicola genome reveals evolution from an invasive phytopathogen to an ectophytic parasite.</title>
        <authorList>
            <person name="Xu C."/>
            <person name="Chen H."/>
            <person name="Gleason M.L."/>
            <person name="Xu J.R."/>
            <person name="Liu H."/>
            <person name="Zhang R."/>
            <person name="Sun G."/>
        </authorList>
    </citation>
    <scope>NUCLEOTIDE SEQUENCE [LARGE SCALE GENOMIC DNA]</scope>
    <source>
        <strain evidence="3 4">LNHT1506</strain>
    </source>
</reference>
<dbReference type="Gene3D" id="3.90.550.10">
    <property type="entry name" value="Spore Coat Polysaccharide Biosynthesis Protein SpsA, Chain A"/>
    <property type="match status" value="1"/>
</dbReference>
<organism evidence="3 4">
    <name type="scientific">Peltaster fructicola</name>
    <dbReference type="NCBI Taxonomy" id="286661"/>
    <lineage>
        <taxon>Eukaryota</taxon>
        <taxon>Fungi</taxon>
        <taxon>Dikarya</taxon>
        <taxon>Ascomycota</taxon>
        <taxon>Pezizomycotina</taxon>
        <taxon>Dothideomycetes</taxon>
        <taxon>Dothideomycetes incertae sedis</taxon>
        <taxon>Peltaster</taxon>
    </lineage>
</organism>
<dbReference type="Pfam" id="PF01501">
    <property type="entry name" value="Glyco_transf_8"/>
    <property type="match status" value="1"/>
</dbReference>
<protein>
    <recommendedName>
        <fullName evidence="5">Glycosyltransferase family 8 protein</fullName>
    </recommendedName>
</protein>
<dbReference type="AlphaFoldDB" id="A0A6H0XJ69"/>